<evidence type="ECO:0000313" key="1">
    <source>
        <dbReference type="EMBL" id="KXZ51588.1"/>
    </source>
</evidence>
<keyword evidence="2" id="KW-1185">Reference proteome</keyword>
<organism evidence="1 2">
    <name type="scientific">Gonium pectorale</name>
    <name type="common">Green alga</name>
    <dbReference type="NCBI Taxonomy" id="33097"/>
    <lineage>
        <taxon>Eukaryota</taxon>
        <taxon>Viridiplantae</taxon>
        <taxon>Chlorophyta</taxon>
        <taxon>core chlorophytes</taxon>
        <taxon>Chlorophyceae</taxon>
        <taxon>CS clade</taxon>
        <taxon>Chlamydomonadales</taxon>
        <taxon>Volvocaceae</taxon>
        <taxon>Gonium</taxon>
    </lineage>
</organism>
<comment type="caution">
    <text evidence="1">The sequence shown here is derived from an EMBL/GenBank/DDBJ whole genome shotgun (WGS) entry which is preliminary data.</text>
</comment>
<evidence type="ECO:0000313" key="2">
    <source>
        <dbReference type="Proteomes" id="UP000075714"/>
    </source>
</evidence>
<gene>
    <name evidence="1" type="ORF">GPECTOR_12g552</name>
</gene>
<dbReference type="EMBL" id="LSYV01000013">
    <property type="protein sequence ID" value="KXZ51588.1"/>
    <property type="molecule type" value="Genomic_DNA"/>
</dbReference>
<reference evidence="2" key="1">
    <citation type="journal article" date="2016" name="Nat. Commun.">
        <title>The Gonium pectorale genome demonstrates co-option of cell cycle regulation during the evolution of multicellularity.</title>
        <authorList>
            <person name="Hanschen E.R."/>
            <person name="Marriage T.N."/>
            <person name="Ferris P.J."/>
            <person name="Hamaji T."/>
            <person name="Toyoda A."/>
            <person name="Fujiyama A."/>
            <person name="Neme R."/>
            <person name="Noguchi H."/>
            <person name="Minakuchi Y."/>
            <person name="Suzuki M."/>
            <person name="Kawai-Toyooka H."/>
            <person name="Smith D.R."/>
            <person name="Sparks H."/>
            <person name="Anderson J."/>
            <person name="Bakaric R."/>
            <person name="Luria V."/>
            <person name="Karger A."/>
            <person name="Kirschner M.W."/>
            <person name="Durand P.M."/>
            <person name="Michod R.E."/>
            <person name="Nozaki H."/>
            <person name="Olson B.J."/>
        </authorList>
    </citation>
    <scope>NUCLEOTIDE SEQUENCE [LARGE SCALE GENOMIC DNA]</scope>
    <source>
        <strain evidence="2">NIES-2863</strain>
    </source>
</reference>
<proteinExistence type="predicted"/>
<name>A0A150GPC2_GONPE</name>
<protein>
    <submittedName>
        <fullName evidence="1">Uncharacterized protein</fullName>
    </submittedName>
</protein>
<sequence length="306" mass="32175">MQYDGVPEARFPKFCLHLLDGVAQTLEITFSDDYDPDDGLRDLGPLAADLLDSHAMGSQLSCLCLPRLDCKLGDTDAPELRLVWALLQRCREVSVGSLQADTVQSTLFALERMKSWMCNLGCRAAEAAAAAPGEAATAADRSLPIIVSYQVLPPDYDGSGAVLVQCAGGQGGCAQPAKAIEAAALAAAAEAAAIALAVAAEAAVAAPHLEPEAAASLVQVVPVAAGHMWVDNYFTARDIVRWALQQPPTSQSGLSSCVQVVQEAWDGAVGRCGRSPAVELPLLRRLLSGWEQLMGGMPPEERLTGR</sequence>
<dbReference type="Proteomes" id="UP000075714">
    <property type="component" value="Unassembled WGS sequence"/>
</dbReference>
<dbReference type="AlphaFoldDB" id="A0A150GPC2"/>
<accession>A0A150GPC2</accession>